<name>A0A8H7AG22_9EURO</name>
<feature type="region of interest" description="Disordered" evidence="1">
    <location>
        <begin position="1"/>
        <end position="20"/>
    </location>
</feature>
<evidence type="ECO:0000313" key="2">
    <source>
        <dbReference type="EMBL" id="KAF7508443.1"/>
    </source>
</evidence>
<dbReference type="OrthoDB" id="10284349at2759"/>
<comment type="caution">
    <text evidence="2">The sequence shown here is derived from an EMBL/GenBank/DDBJ whole genome shotgun (WGS) entry which is preliminary data.</text>
</comment>
<keyword evidence="3" id="KW-1185">Reference proteome</keyword>
<dbReference type="EMBL" id="JAACFV010000054">
    <property type="protein sequence ID" value="KAF7508443.1"/>
    <property type="molecule type" value="Genomic_DNA"/>
</dbReference>
<feature type="compositionally biased region" description="Basic and acidic residues" evidence="1">
    <location>
        <begin position="75"/>
        <end position="87"/>
    </location>
</feature>
<feature type="region of interest" description="Disordered" evidence="1">
    <location>
        <begin position="69"/>
        <end position="95"/>
    </location>
</feature>
<protein>
    <submittedName>
        <fullName evidence="2">Uncharacterized protein</fullName>
    </submittedName>
</protein>
<sequence>MSFSNPRHGAEYERGDAEDTYDAFDYENEIGNDDAERCISEGILRQEDQPQAPRPEKSTYMQAMSSLVKRGKKMGRAERVERVEPPSKDGVLGASRRLISHDHRTSLSPELAAAFDSEVSSRAKWIKERANKNAEALEELLRRVPDSERDLQRLVTRTLLNERQNEKEAGRIGDFMEEVKRKDQVGLLGRAWNILKGKH</sequence>
<evidence type="ECO:0000256" key="1">
    <source>
        <dbReference type="SAM" id="MobiDB-lite"/>
    </source>
</evidence>
<accession>A0A8H7AG22</accession>
<reference evidence="2" key="1">
    <citation type="submission" date="2020-02" db="EMBL/GenBank/DDBJ databases">
        <authorList>
            <person name="Palmer J.M."/>
        </authorList>
    </citation>
    <scope>NUCLEOTIDE SEQUENCE</scope>
    <source>
        <strain evidence="2">EPUS1.4</strain>
        <tissue evidence="2">Thallus</tissue>
    </source>
</reference>
<feature type="compositionally biased region" description="Basic and acidic residues" evidence="1">
    <location>
        <begin position="8"/>
        <end position="17"/>
    </location>
</feature>
<dbReference type="Proteomes" id="UP000606974">
    <property type="component" value="Unassembled WGS sequence"/>
</dbReference>
<dbReference type="AlphaFoldDB" id="A0A8H7AG22"/>
<evidence type="ECO:0000313" key="3">
    <source>
        <dbReference type="Proteomes" id="UP000606974"/>
    </source>
</evidence>
<gene>
    <name evidence="2" type="ORF">GJ744_009296</name>
</gene>
<proteinExistence type="predicted"/>
<organism evidence="2 3">
    <name type="scientific">Endocarpon pusillum</name>
    <dbReference type="NCBI Taxonomy" id="364733"/>
    <lineage>
        <taxon>Eukaryota</taxon>
        <taxon>Fungi</taxon>
        <taxon>Dikarya</taxon>
        <taxon>Ascomycota</taxon>
        <taxon>Pezizomycotina</taxon>
        <taxon>Eurotiomycetes</taxon>
        <taxon>Chaetothyriomycetidae</taxon>
        <taxon>Verrucariales</taxon>
        <taxon>Verrucariaceae</taxon>
        <taxon>Endocarpon</taxon>
    </lineage>
</organism>